<gene>
    <name evidence="7" type="ORF">LZG35_19025</name>
</gene>
<evidence type="ECO:0000259" key="6">
    <source>
        <dbReference type="PROSITE" id="PS50977"/>
    </source>
</evidence>
<dbReference type="PANTHER" id="PTHR30055:SF234">
    <property type="entry name" value="HTH-TYPE TRANSCRIPTIONAL REGULATOR BETI"/>
    <property type="match status" value="1"/>
</dbReference>
<evidence type="ECO:0000256" key="4">
    <source>
        <dbReference type="PROSITE-ProRule" id="PRU00335"/>
    </source>
</evidence>
<evidence type="ECO:0000256" key="1">
    <source>
        <dbReference type="ARBA" id="ARBA00023015"/>
    </source>
</evidence>
<evidence type="ECO:0000313" key="8">
    <source>
        <dbReference type="Proteomes" id="UP001107961"/>
    </source>
</evidence>
<keyword evidence="8" id="KW-1185">Reference proteome</keyword>
<feature type="domain" description="HTH tetR-type" evidence="6">
    <location>
        <begin position="28"/>
        <end position="88"/>
    </location>
</feature>
<dbReference type="InterPro" id="IPR050109">
    <property type="entry name" value="HTH-type_TetR-like_transc_reg"/>
</dbReference>
<reference evidence="7" key="1">
    <citation type="submission" date="2022-01" db="EMBL/GenBank/DDBJ databases">
        <authorList>
            <person name="Karlyshev A.V."/>
            <person name="Jaspars M."/>
        </authorList>
    </citation>
    <scope>NUCLEOTIDE SEQUENCE</scope>
    <source>
        <strain evidence="7">AGSA3-2</strain>
    </source>
</reference>
<dbReference type="InterPro" id="IPR001647">
    <property type="entry name" value="HTH_TetR"/>
</dbReference>
<proteinExistence type="predicted"/>
<comment type="caution">
    <text evidence="7">The sequence shown here is derived from an EMBL/GenBank/DDBJ whole genome shotgun (WGS) entry which is preliminary data.</text>
</comment>
<dbReference type="Pfam" id="PF00440">
    <property type="entry name" value="TetR_N"/>
    <property type="match status" value="1"/>
</dbReference>
<dbReference type="AlphaFoldDB" id="A0A9Q3ZEI5"/>
<dbReference type="InterPro" id="IPR009057">
    <property type="entry name" value="Homeodomain-like_sf"/>
</dbReference>
<evidence type="ECO:0000256" key="5">
    <source>
        <dbReference type="SAM" id="MobiDB-lite"/>
    </source>
</evidence>
<dbReference type="EMBL" id="JAJVKT010000029">
    <property type="protein sequence ID" value="MCE7510735.1"/>
    <property type="molecule type" value="Genomic_DNA"/>
</dbReference>
<organism evidence="7 8">
    <name type="scientific">Alloalcanivorax xenomutans</name>
    <dbReference type="NCBI Taxonomy" id="1094342"/>
    <lineage>
        <taxon>Bacteria</taxon>
        <taxon>Pseudomonadati</taxon>
        <taxon>Pseudomonadota</taxon>
        <taxon>Gammaproteobacteria</taxon>
        <taxon>Oceanospirillales</taxon>
        <taxon>Alcanivoracaceae</taxon>
        <taxon>Alloalcanivorax</taxon>
    </lineage>
</organism>
<dbReference type="GO" id="GO:0000976">
    <property type="term" value="F:transcription cis-regulatory region binding"/>
    <property type="evidence" value="ECO:0007669"/>
    <property type="project" value="TreeGrafter"/>
</dbReference>
<dbReference type="Gene3D" id="1.10.357.10">
    <property type="entry name" value="Tetracycline Repressor, domain 2"/>
    <property type="match status" value="1"/>
</dbReference>
<keyword evidence="2 4" id="KW-0238">DNA-binding</keyword>
<dbReference type="PRINTS" id="PR00455">
    <property type="entry name" value="HTHTETR"/>
</dbReference>
<evidence type="ECO:0000313" key="7">
    <source>
        <dbReference type="EMBL" id="MCE7510735.1"/>
    </source>
</evidence>
<feature type="DNA-binding region" description="H-T-H motif" evidence="4">
    <location>
        <begin position="51"/>
        <end position="70"/>
    </location>
</feature>
<dbReference type="RefSeq" id="WP_233926139.1">
    <property type="nucleotide sequence ID" value="NZ_JAJVKT010000029.1"/>
</dbReference>
<dbReference type="SUPFAM" id="SSF46689">
    <property type="entry name" value="Homeodomain-like"/>
    <property type="match status" value="1"/>
</dbReference>
<keyword evidence="3" id="KW-0804">Transcription</keyword>
<evidence type="ECO:0000256" key="2">
    <source>
        <dbReference type="ARBA" id="ARBA00023125"/>
    </source>
</evidence>
<protein>
    <submittedName>
        <fullName evidence="7">TetR/AcrR family transcriptional regulator</fullName>
    </submittedName>
</protein>
<name>A0A9Q3ZEI5_9GAMM</name>
<dbReference type="PANTHER" id="PTHR30055">
    <property type="entry name" value="HTH-TYPE TRANSCRIPTIONAL REGULATOR RUTR"/>
    <property type="match status" value="1"/>
</dbReference>
<feature type="region of interest" description="Disordered" evidence="5">
    <location>
        <begin position="1"/>
        <end position="26"/>
    </location>
</feature>
<dbReference type="Proteomes" id="UP001107961">
    <property type="component" value="Unassembled WGS sequence"/>
</dbReference>
<accession>A0A9Q3ZEI5</accession>
<evidence type="ECO:0000256" key="3">
    <source>
        <dbReference type="ARBA" id="ARBA00023163"/>
    </source>
</evidence>
<dbReference type="GO" id="GO:0003700">
    <property type="term" value="F:DNA-binding transcription factor activity"/>
    <property type="evidence" value="ECO:0007669"/>
    <property type="project" value="TreeGrafter"/>
</dbReference>
<dbReference type="PROSITE" id="PS50977">
    <property type="entry name" value="HTH_TETR_2"/>
    <property type="match status" value="1"/>
</dbReference>
<sequence>MTEDVEHSPATDADIPGARRAPRQARSLDTREKLVTAALELIRTEGYAALSTPLVARRAGVSRGALQYHFASRDDLFVAVRSRLALRLDWGFPVTELAARPLPDRVAWVVDHYWSVLGSDDYVAAMEIRLYERFNGALHAQLCQEMRELAETRHREWVRLFADVSLDTDTLVGVRTYMMDALRGIALRRIEMGPEERVRPALALLKTSLVGLLAE</sequence>
<keyword evidence="1" id="KW-0805">Transcription regulation</keyword>